<evidence type="ECO:0000313" key="2">
    <source>
        <dbReference type="WBParaSite" id="Hba_03297"/>
    </source>
</evidence>
<accession>A0A1I7WEC4</accession>
<dbReference type="AlphaFoldDB" id="A0A1I7WEC4"/>
<name>A0A1I7WEC4_HETBA</name>
<organism evidence="1 2">
    <name type="scientific">Heterorhabditis bacteriophora</name>
    <name type="common">Entomopathogenic nematode worm</name>
    <dbReference type="NCBI Taxonomy" id="37862"/>
    <lineage>
        <taxon>Eukaryota</taxon>
        <taxon>Metazoa</taxon>
        <taxon>Ecdysozoa</taxon>
        <taxon>Nematoda</taxon>
        <taxon>Chromadorea</taxon>
        <taxon>Rhabditida</taxon>
        <taxon>Rhabditina</taxon>
        <taxon>Rhabditomorpha</taxon>
        <taxon>Strongyloidea</taxon>
        <taxon>Heterorhabditidae</taxon>
        <taxon>Heterorhabditis</taxon>
    </lineage>
</organism>
<sequence length="52" mass="6359">MMSKLYDRVRRRKEGGVDDITRRNFQRTVRHMLTVLTNYKLDYTATLYIYIS</sequence>
<evidence type="ECO:0000313" key="1">
    <source>
        <dbReference type="Proteomes" id="UP000095283"/>
    </source>
</evidence>
<dbReference type="Proteomes" id="UP000095283">
    <property type="component" value="Unplaced"/>
</dbReference>
<protein>
    <submittedName>
        <fullName evidence="2">30S ribosomal protein S7</fullName>
    </submittedName>
</protein>
<keyword evidence="1" id="KW-1185">Reference proteome</keyword>
<proteinExistence type="predicted"/>
<reference evidence="2" key="1">
    <citation type="submission" date="2016-11" db="UniProtKB">
        <authorList>
            <consortium name="WormBaseParasite"/>
        </authorList>
    </citation>
    <scope>IDENTIFICATION</scope>
</reference>
<dbReference type="WBParaSite" id="Hba_03297">
    <property type="protein sequence ID" value="Hba_03297"/>
    <property type="gene ID" value="Hba_03297"/>
</dbReference>